<comment type="caution">
    <text evidence="1">The sequence shown here is derived from an EMBL/GenBank/DDBJ whole genome shotgun (WGS) entry which is preliminary data.</text>
</comment>
<evidence type="ECO:0000313" key="1">
    <source>
        <dbReference type="EMBL" id="MPM25571.1"/>
    </source>
</evidence>
<proteinExistence type="predicted"/>
<organism evidence="1">
    <name type="scientific">bioreactor metagenome</name>
    <dbReference type="NCBI Taxonomy" id="1076179"/>
    <lineage>
        <taxon>unclassified sequences</taxon>
        <taxon>metagenomes</taxon>
        <taxon>ecological metagenomes</taxon>
    </lineage>
</organism>
<dbReference type="AlphaFoldDB" id="A0A644YCF0"/>
<protein>
    <submittedName>
        <fullName evidence="1">Uncharacterized protein</fullName>
    </submittedName>
</protein>
<accession>A0A644YCF0</accession>
<dbReference type="EMBL" id="VSSQ01004527">
    <property type="protein sequence ID" value="MPM25571.1"/>
    <property type="molecule type" value="Genomic_DNA"/>
</dbReference>
<gene>
    <name evidence="1" type="ORF">SDC9_72067</name>
</gene>
<sequence length="112" mass="12576">MRAAVQMILYGCFFQGPGKITEILLKGDGGIGVLLCTGSADAGIRLIIKRNCPAQQFRVEFCQLMRILAINDKRIQLDFETGIHGVWLPVMWYLTDGYFAKEAGMTYQRLLS</sequence>
<name>A0A644YCF0_9ZZZZ</name>
<reference evidence="1" key="1">
    <citation type="submission" date="2019-08" db="EMBL/GenBank/DDBJ databases">
        <authorList>
            <person name="Kucharzyk K."/>
            <person name="Murdoch R.W."/>
            <person name="Higgins S."/>
            <person name="Loffler F."/>
        </authorList>
    </citation>
    <scope>NUCLEOTIDE SEQUENCE</scope>
</reference>